<dbReference type="EMBL" id="CAUYUJ010014632">
    <property type="protein sequence ID" value="CAK0844093.1"/>
    <property type="molecule type" value="Genomic_DNA"/>
</dbReference>
<feature type="non-terminal residue" evidence="1">
    <location>
        <position position="349"/>
    </location>
</feature>
<sequence>MRNAIALQLLRRFPILTHNVGSLQPLRLQELSVAYRSIAIGGLAGCQLLREWIDQMLRKCAFRRVQLILTDANTGLGKIGNMQVNDECVGQYDNGHENENGENLHSLMQMHSLGALNTHYKVGATYIGHPGATTIDYIFAPASLIPDATCRLWLSSARWTRKSKYFFDHIPIVGCFQLPCPGHGSAVRSCCSWPTLCRCLQEGQGGGGFLQDLQDNLEKYQEEFAEVRTDPSPARYMHLLVAVARQAAPKNFSLGQERPEWCRLATRRGLDLLAALGASKRSAFRRDATGAAGKEAKHLTKLLHKHIRRVRLHQDRDLQQQMRDGMPSVVLLICIQLLDVVLIGGLEPV</sequence>
<keyword evidence="2" id="KW-1185">Reference proteome</keyword>
<comment type="caution">
    <text evidence="1">The sequence shown here is derived from an EMBL/GenBank/DDBJ whole genome shotgun (WGS) entry which is preliminary data.</text>
</comment>
<gene>
    <name evidence="1" type="ORF">PCOR1329_LOCUS38263</name>
</gene>
<dbReference type="InterPro" id="IPR036691">
    <property type="entry name" value="Endo/exonu/phosph_ase_sf"/>
</dbReference>
<name>A0ABN9TEB9_9DINO</name>
<accession>A0ABN9TEB9</accession>
<dbReference type="Proteomes" id="UP001189429">
    <property type="component" value="Unassembled WGS sequence"/>
</dbReference>
<reference evidence="1" key="1">
    <citation type="submission" date="2023-10" db="EMBL/GenBank/DDBJ databases">
        <authorList>
            <person name="Chen Y."/>
            <person name="Shah S."/>
            <person name="Dougan E. K."/>
            <person name="Thang M."/>
            <person name="Chan C."/>
        </authorList>
    </citation>
    <scope>NUCLEOTIDE SEQUENCE [LARGE SCALE GENOMIC DNA]</scope>
</reference>
<proteinExistence type="predicted"/>
<evidence type="ECO:0000313" key="1">
    <source>
        <dbReference type="EMBL" id="CAK0844093.1"/>
    </source>
</evidence>
<feature type="non-terminal residue" evidence="1">
    <location>
        <position position="1"/>
    </location>
</feature>
<protein>
    <submittedName>
        <fullName evidence="1">Uncharacterized protein</fullName>
    </submittedName>
</protein>
<dbReference type="Gene3D" id="3.60.10.10">
    <property type="entry name" value="Endonuclease/exonuclease/phosphatase"/>
    <property type="match status" value="1"/>
</dbReference>
<organism evidence="1 2">
    <name type="scientific">Prorocentrum cordatum</name>
    <dbReference type="NCBI Taxonomy" id="2364126"/>
    <lineage>
        <taxon>Eukaryota</taxon>
        <taxon>Sar</taxon>
        <taxon>Alveolata</taxon>
        <taxon>Dinophyceae</taxon>
        <taxon>Prorocentrales</taxon>
        <taxon>Prorocentraceae</taxon>
        <taxon>Prorocentrum</taxon>
    </lineage>
</organism>
<evidence type="ECO:0000313" key="2">
    <source>
        <dbReference type="Proteomes" id="UP001189429"/>
    </source>
</evidence>